<dbReference type="AlphaFoldDB" id="A0A0M4SZH9"/>
<evidence type="ECO:0000313" key="2">
    <source>
        <dbReference type="Proteomes" id="UP000062645"/>
    </source>
</evidence>
<keyword evidence="2" id="KW-1185">Reference proteome</keyword>
<accession>A0A0M4SZH9</accession>
<sequence length="65" mass="7504">MSVLKTGLAHPSRMRGIFKYLLHVKGQRENRDVLESILSPDKLVEHVPENKEKLKDKKNVTSHVQ</sequence>
<dbReference type="STRING" id="224013.ACX27_22115"/>
<dbReference type="PATRIC" id="fig|224013.5.peg.5304"/>
<dbReference type="RefSeq" id="WP_062295594.1">
    <property type="nucleotide sequence ID" value="NZ_CP012036.1"/>
</dbReference>
<protein>
    <submittedName>
        <fullName evidence="1">Uncharacterized protein</fullName>
    </submittedName>
</protein>
<proteinExistence type="predicted"/>
<name>A0A0M4SZH9_9NOSO</name>
<gene>
    <name evidence="1" type="ORF">ACX27_22115</name>
</gene>
<reference evidence="2" key="1">
    <citation type="submission" date="2015-07" db="EMBL/GenBank/DDBJ databases">
        <title>Genome Of Nitrogen-Fixing Cyanobacterium Nostoc piscinale CENA21 From Solimoes/Amazon River Floodplain Sediments And Comparative Genomics To Uncover Biosynthetic Natural Products Potential.</title>
        <authorList>
            <person name="Leao T.F."/>
            <person name="Leao P.N."/>
            <person name="Guimaraes P.I."/>
            <person name="de Melo A.G.C."/>
            <person name="Ramos R.T.J."/>
            <person name="Silva A."/>
            <person name="Fiore M.F."/>
            <person name="Schneider M.P.C."/>
        </authorList>
    </citation>
    <scope>NUCLEOTIDE SEQUENCE [LARGE SCALE GENOMIC DNA]</scope>
    <source>
        <strain evidence="2">CENA21</strain>
    </source>
</reference>
<dbReference type="EMBL" id="CP012036">
    <property type="protein sequence ID" value="ALF54909.1"/>
    <property type="molecule type" value="Genomic_DNA"/>
</dbReference>
<dbReference type="Proteomes" id="UP000062645">
    <property type="component" value="Chromosome"/>
</dbReference>
<dbReference type="KEGG" id="npz:ACX27_22115"/>
<evidence type="ECO:0000313" key="1">
    <source>
        <dbReference type="EMBL" id="ALF54909.1"/>
    </source>
</evidence>
<organism evidence="1 2">
    <name type="scientific">Nostoc piscinale CENA21</name>
    <dbReference type="NCBI Taxonomy" id="224013"/>
    <lineage>
        <taxon>Bacteria</taxon>
        <taxon>Bacillati</taxon>
        <taxon>Cyanobacteriota</taxon>
        <taxon>Cyanophyceae</taxon>
        <taxon>Nostocales</taxon>
        <taxon>Nostocaceae</taxon>
        <taxon>Nostoc</taxon>
    </lineage>
</organism>
<reference evidence="1 2" key="2">
    <citation type="journal article" date="2016" name="Genome Announc.">
        <title>Draft Genome Sequence of the N2-Fixing Cyanobacterium Nostoc piscinale CENA21, Isolated from the Brazilian Amazon Floodplain.</title>
        <authorList>
            <person name="Leao T."/>
            <person name="Guimaraes P.I."/>
            <person name="de Melo A.G."/>
            <person name="Ramos R.T."/>
            <person name="Leao P.N."/>
            <person name="Silva A."/>
            <person name="Fiore M.F."/>
            <person name="Schneider M.P."/>
        </authorList>
    </citation>
    <scope>NUCLEOTIDE SEQUENCE [LARGE SCALE GENOMIC DNA]</scope>
    <source>
        <strain evidence="1 2">CENA21</strain>
    </source>
</reference>